<accession>A0A1Y0B4R1</accession>
<keyword evidence="2" id="KW-0496">Mitochondrion</keyword>
<name>A0A1Y0B4R1_9LAMI</name>
<feature type="region of interest" description="Disordered" evidence="1">
    <location>
        <begin position="1"/>
        <end position="28"/>
    </location>
</feature>
<dbReference type="EMBL" id="KY774314">
    <property type="protein sequence ID" value="ART32319.1"/>
    <property type="molecule type" value="Genomic_DNA"/>
</dbReference>
<reference evidence="2" key="1">
    <citation type="submission" date="2017-03" db="EMBL/GenBank/DDBJ databases">
        <title>The mitochondrial genome of the carnivorous plant Utricularia reniformis (Lentibulariaceae): structure, comparative analysis and evolutionary landmarks.</title>
        <authorList>
            <person name="Silva S.R."/>
            <person name="Alvarenga D.O."/>
            <person name="Michael T.P."/>
            <person name="Miranda V.F.O."/>
            <person name="Varani A.M."/>
        </authorList>
    </citation>
    <scope>NUCLEOTIDE SEQUENCE</scope>
</reference>
<protein>
    <submittedName>
        <fullName evidence="2">Uncharacterized protein</fullName>
    </submittedName>
</protein>
<geneLocation type="mitochondrion" evidence="2"/>
<evidence type="ECO:0000313" key="2">
    <source>
        <dbReference type="EMBL" id="ART32319.1"/>
    </source>
</evidence>
<organism evidence="2">
    <name type="scientific">Utricularia reniformis</name>
    <dbReference type="NCBI Taxonomy" id="192314"/>
    <lineage>
        <taxon>Eukaryota</taxon>
        <taxon>Viridiplantae</taxon>
        <taxon>Streptophyta</taxon>
        <taxon>Embryophyta</taxon>
        <taxon>Tracheophyta</taxon>
        <taxon>Spermatophyta</taxon>
        <taxon>Magnoliopsida</taxon>
        <taxon>eudicotyledons</taxon>
        <taxon>Gunneridae</taxon>
        <taxon>Pentapetalae</taxon>
        <taxon>asterids</taxon>
        <taxon>lamiids</taxon>
        <taxon>Lamiales</taxon>
        <taxon>Lentibulariaceae</taxon>
        <taxon>Utricularia</taxon>
    </lineage>
</organism>
<gene>
    <name evidence="2" type="ORF">AEK19_MT2171</name>
</gene>
<sequence length="65" mass="7614">MADMQVFRRPTPKSCKAMVTRLSRSPDPRRPRALSYWASFASERAVAAYEIFLLFFFEIRSIRSP</sequence>
<proteinExistence type="predicted"/>
<dbReference type="AlphaFoldDB" id="A0A1Y0B4R1"/>
<evidence type="ECO:0000256" key="1">
    <source>
        <dbReference type="SAM" id="MobiDB-lite"/>
    </source>
</evidence>